<evidence type="ECO:0000313" key="3">
    <source>
        <dbReference type="Proteomes" id="UP000523196"/>
    </source>
</evidence>
<protein>
    <submittedName>
        <fullName evidence="2">HNH endonuclease</fullName>
    </submittedName>
</protein>
<keyword evidence="2" id="KW-0540">Nuclease</keyword>
<dbReference type="Pfam" id="PF01844">
    <property type="entry name" value="HNH"/>
    <property type="match status" value="1"/>
</dbReference>
<dbReference type="InterPro" id="IPR003615">
    <property type="entry name" value="HNH_nuc"/>
</dbReference>
<sequence>MATCTGASATRARASMGRLTTLKPRVATLGDRLQAPAEQNGYGQGRGGRPWRRLRAQVLKRDGFMCQCEQCQGRVLIAHEVDHITPVFEGGTDDPSNLRAINRDCHSLKTQAEAKRARG</sequence>
<evidence type="ECO:0000259" key="1">
    <source>
        <dbReference type="SMART" id="SM00507"/>
    </source>
</evidence>
<comment type="caution">
    <text evidence="2">The sequence shown here is derived from an EMBL/GenBank/DDBJ whole genome shotgun (WGS) entry which is preliminary data.</text>
</comment>
<keyword evidence="2" id="KW-0255">Endonuclease</keyword>
<keyword evidence="2" id="KW-0378">Hydrolase</keyword>
<dbReference type="Gene3D" id="1.10.30.50">
    <property type="match status" value="1"/>
</dbReference>
<dbReference type="GO" id="GO:0003676">
    <property type="term" value="F:nucleic acid binding"/>
    <property type="evidence" value="ECO:0007669"/>
    <property type="project" value="InterPro"/>
</dbReference>
<dbReference type="GO" id="GO:0008270">
    <property type="term" value="F:zinc ion binding"/>
    <property type="evidence" value="ECO:0007669"/>
    <property type="project" value="InterPro"/>
</dbReference>
<keyword evidence="3" id="KW-1185">Reference proteome</keyword>
<gene>
    <name evidence="2" type="ORF">H4F98_07470</name>
</gene>
<organism evidence="2 3">
    <name type="scientific">Marilutibacter spongiae</name>
    <dbReference type="NCBI Taxonomy" id="2025720"/>
    <lineage>
        <taxon>Bacteria</taxon>
        <taxon>Pseudomonadati</taxon>
        <taxon>Pseudomonadota</taxon>
        <taxon>Gammaproteobacteria</taxon>
        <taxon>Lysobacterales</taxon>
        <taxon>Lysobacteraceae</taxon>
        <taxon>Marilutibacter</taxon>
    </lineage>
</organism>
<dbReference type="InterPro" id="IPR002711">
    <property type="entry name" value="HNH"/>
</dbReference>
<dbReference type="SMART" id="SM00507">
    <property type="entry name" value="HNHc"/>
    <property type="match status" value="1"/>
</dbReference>
<feature type="domain" description="HNH nuclease" evidence="1">
    <location>
        <begin position="53"/>
        <end position="107"/>
    </location>
</feature>
<dbReference type="AlphaFoldDB" id="A0A7W3TLB9"/>
<reference evidence="2 3" key="1">
    <citation type="submission" date="2020-08" db="EMBL/GenBank/DDBJ databases">
        <authorList>
            <person name="Xu S."/>
            <person name="Li A."/>
        </authorList>
    </citation>
    <scope>NUCLEOTIDE SEQUENCE [LARGE SCALE GENOMIC DNA]</scope>
    <source>
        <strain evidence="2 3">119BY6-57</strain>
    </source>
</reference>
<dbReference type="Proteomes" id="UP000523196">
    <property type="component" value="Unassembled WGS sequence"/>
</dbReference>
<dbReference type="CDD" id="cd00085">
    <property type="entry name" value="HNHc"/>
    <property type="match status" value="1"/>
</dbReference>
<accession>A0A7W3TLB9</accession>
<proteinExistence type="predicted"/>
<name>A0A7W3TLB9_9GAMM</name>
<dbReference type="GO" id="GO:0004519">
    <property type="term" value="F:endonuclease activity"/>
    <property type="evidence" value="ECO:0007669"/>
    <property type="project" value="UniProtKB-KW"/>
</dbReference>
<evidence type="ECO:0000313" key="2">
    <source>
        <dbReference type="EMBL" id="MBB1060413.1"/>
    </source>
</evidence>
<dbReference type="EMBL" id="JACHTF010000006">
    <property type="protein sequence ID" value="MBB1060413.1"/>
    <property type="molecule type" value="Genomic_DNA"/>
</dbReference>